<protein>
    <submittedName>
        <fullName evidence="3">Carbohydrate sulfotransferase 5-like</fullName>
    </submittedName>
</protein>
<evidence type="ECO:0000313" key="3">
    <source>
        <dbReference type="RefSeq" id="XP_055880248.1"/>
    </source>
</evidence>
<dbReference type="Pfam" id="PF00685">
    <property type="entry name" value="Sulfotransfer_1"/>
    <property type="match status" value="1"/>
</dbReference>
<keyword evidence="2" id="KW-1185">Reference proteome</keyword>
<dbReference type="OMA" id="HITETRC"/>
<dbReference type="GO" id="GO:0006790">
    <property type="term" value="P:sulfur compound metabolic process"/>
    <property type="evidence" value="ECO:0007669"/>
    <property type="project" value="TreeGrafter"/>
</dbReference>
<dbReference type="Gene3D" id="3.40.50.300">
    <property type="entry name" value="P-loop containing nucleotide triphosphate hydrolases"/>
    <property type="match status" value="1"/>
</dbReference>
<gene>
    <name evidence="3" type="primary">LOC106057077</name>
</gene>
<dbReference type="InterPro" id="IPR027417">
    <property type="entry name" value="P-loop_NTPase"/>
</dbReference>
<evidence type="ECO:0000259" key="1">
    <source>
        <dbReference type="Pfam" id="PF00685"/>
    </source>
</evidence>
<dbReference type="Proteomes" id="UP001165740">
    <property type="component" value="Chromosome 3"/>
</dbReference>
<dbReference type="InterPro" id="IPR000863">
    <property type="entry name" value="Sulfotransferase_dom"/>
</dbReference>
<dbReference type="GeneID" id="106057077"/>
<dbReference type="GO" id="GO:0006044">
    <property type="term" value="P:N-acetylglucosamine metabolic process"/>
    <property type="evidence" value="ECO:0007669"/>
    <property type="project" value="TreeGrafter"/>
</dbReference>
<feature type="domain" description="Sulfotransferase" evidence="1">
    <location>
        <begin position="81"/>
        <end position="378"/>
    </location>
</feature>
<organism evidence="2 3">
    <name type="scientific">Biomphalaria glabrata</name>
    <name type="common">Bloodfluke planorb</name>
    <name type="synonym">Freshwater snail</name>
    <dbReference type="NCBI Taxonomy" id="6526"/>
    <lineage>
        <taxon>Eukaryota</taxon>
        <taxon>Metazoa</taxon>
        <taxon>Spiralia</taxon>
        <taxon>Lophotrochozoa</taxon>
        <taxon>Mollusca</taxon>
        <taxon>Gastropoda</taxon>
        <taxon>Heterobranchia</taxon>
        <taxon>Euthyneura</taxon>
        <taxon>Panpulmonata</taxon>
        <taxon>Hygrophila</taxon>
        <taxon>Lymnaeoidea</taxon>
        <taxon>Planorbidae</taxon>
        <taxon>Biomphalaria</taxon>
    </lineage>
</organism>
<evidence type="ECO:0000313" key="2">
    <source>
        <dbReference type="Proteomes" id="UP001165740"/>
    </source>
</evidence>
<dbReference type="PANTHER" id="PTHR10704">
    <property type="entry name" value="CARBOHYDRATE SULFOTRANSFERASE"/>
    <property type="match status" value="1"/>
</dbReference>
<dbReference type="PANTHER" id="PTHR10704:SF71">
    <property type="entry name" value="CARBOHYDRATE SULFOTRANSFERASE 1-LIKE"/>
    <property type="match status" value="1"/>
</dbReference>
<accession>A0A9W2ZZ75</accession>
<name>A0A9W2ZZ75_BIOGL</name>
<dbReference type="OrthoDB" id="6138663at2759"/>
<dbReference type="InterPro" id="IPR051135">
    <property type="entry name" value="Gal/GlcNAc/GalNAc_ST"/>
</dbReference>
<dbReference type="GO" id="GO:0001517">
    <property type="term" value="F:N-acetylglucosamine 6-O-sulfotransferase activity"/>
    <property type="evidence" value="ECO:0007669"/>
    <property type="project" value="TreeGrafter"/>
</dbReference>
<dbReference type="RefSeq" id="XP_055880248.1">
    <property type="nucleotide sequence ID" value="XM_056024273.1"/>
</dbReference>
<proteinExistence type="predicted"/>
<sequence>MYKRASPWKKQCLMMTLSVIFICLSTLQIHVQLSGSRAIYLNITSMSYIRHITETRCSNKTEPSWSSSLEPKQYKHVSPRTKVIVLSYMRSGSTFCGDLLQAHPDVFYVYEPLLYLWDYYVPRKDRSFELRFRTKSFWRKTKTFIPPPLDFLDFMFHCNISKYNTEFLTNVHHSQDFAGCLQGRSRSNIVNMTEDCIADVRNRCQIASVVLQKVVRLSMAEVDIYLQREPALKIIHLVRDPRGILLSRMNFNNKQFGEMHKNFTSFCRRIHEDIVISREISHKHLGKILTVRYEDLAQEPLQTTELMYKFVGLTMLPSVRDYVHRVTQHEAVQVNGKTAAKQTSRQDPFLTANRWRLELPFSLVQQVDESCRDVLTSMGYLTFSRENQLRDITLPARLQNYGYGLMTA</sequence>
<reference evidence="3" key="1">
    <citation type="submission" date="2025-08" db="UniProtKB">
        <authorList>
            <consortium name="RefSeq"/>
        </authorList>
    </citation>
    <scope>IDENTIFICATION</scope>
</reference>
<dbReference type="AlphaFoldDB" id="A0A9W2ZZ75"/>
<dbReference type="SUPFAM" id="SSF52540">
    <property type="entry name" value="P-loop containing nucleoside triphosphate hydrolases"/>
    <property type="match status" value="1"/>
</dbReference>